<dbReference type="PANTHER" id="PTHR46564:SF1">
    <property type="entry name" value="TRANSPOSASE"/>
    <property type="match status" value="1"/>
</dbReference>
<evidence type="ECO:0000259" key="2">
    <source>
        <dbReference type="Pfam" id="PF13592"/>
    </source>
</evidence>
<evidence type="ECO:0000313" key="4">
    <source>
        <dbReference type="Proteomes" id="UP000054770"/>
    </source>
</evidence>
<dbReference type="Pfam" id="PF13592">
    <property type="entry name" value="HTH_33"/>
    <property type="match status" value="1"/>
</dbReference>
<dbReference type="InterPro" id="IPR047655">
    <property type="entry name" value="Transpos_IS630-like"/>
</dbReference>
<dbReference type="InterPro" id="IPR038717">
    <property type="entry name" value="Tc1-like_DDE_dom"/>
</dbReference>
<accession>A0A158L2Z8</accession>
<feature type="domain" description="Tc1-like transposase DDE" evidence="1">
    <location>
        <begin position="147"/>
        <end position="288"/>
    </location>
</feature>
<dbReference type="GO" id="GO:0003676">
    <property type="term" value="F:nucleic acid binding"/>
    <property type="evidence" value="ECO:0007669"/>
    <property type="project" value="InterPro"/>
</dbReference>
<reference evidence="3" key="1">
    <citation type="submission" date="2016-01" db="EMBL/GenBank/DDBJ databases">
        <authorList>
            <person name="Peeters C."/>
        </authorList>
    </citation>
    <scope>NUCLEOTIDE SEQUENCE [LARGE SCALE GENOMIC DNA]</scope>
    <source>
        <strain evidence="3">LMG 22940</strain>
    </source>
</reference>
<dbReference type="InterPro" id="IPR025959">
    <property type="entry name" value="Winged_HTH_dom"/>
</dbReference>
<proteinExistence type="predicted"/>
<feature type="domain" description="Winged helix-turn helix" evidence="2">
    <location>
        <begin position="73"/>
        <end position="131"/>
    </location>
</feature>
<dbReference type="EMBL" id="FCON02000272">
    <property type="protein sequence ID" value="SAL87220.1"/>
    <property type="molecule type" value="Genomic_DNA"/>
</dbReference>
<dbReference type="PANTHER" id="PTHR46564">
    <property type="entry name" value="TRANSPOSASE"/>
    <property type="match status" value="1"/>
</dbReference>
<sequence>MAEGEHPNDVAASFGMHRSWAYKIRSQARGRGHGVRALRSTKGTVRPRTLTTTQEQRVLRWINGKNPMQYDFDFGLWTRNLVCELVRQKFGVRLSLASIGAMLARLNLTPQKPLQRAYQRDPEAIERWQRDTYPSIAKQAREQKADIFFWDESGFRADSVHGRTWAPRGETPVVERPGERQSMSAASAVNSKGAFWFATYEGGLTGELFVELLKKLMFNRKRAVHLIVDGLPAHKKAMVKDYVASTQGKLTLHFLPGYAPDLNPDELVWSHVKRTGVARRPLQKGEKLGSKIYEQLSQIGRDPYLVRSFFSHQSVRYISDV</sequence>
<dbReference type="AlphaFoldDB" id="A0A158L2Z8"/>
<dbReference type="Gene3D" id="3.30.420.10">
    <property type="entry name" value="Ribonuclease H-like superfamily/Ribonuclease H"/>
    <property type="match status" value="1"/>
</dbReference>
<dbReference type="SUPFAM" id="SSF46689">
    <property type="entry name" value="Homeodomain-like"/>
    <property type="match status" value="1"/>
</dbReference>
<dbReference type="InterPro" id="IPR009057">
    <property type="entry name" value="Homeodomain-like_sf"/>
</dbReference>
<organism evidence="3 4">
    <name type="scientific">Caballeronia choica</name>
    <dbReference type="NCBI Taxonomy" id="326476"/>
    <lineage>
        <taxon>Bacteria</taxon>
        <taxon>Pseudomonadati</taxon>
        <taxon>Pseudomonadota</taxon>
        <taxon>Betaproteobacteria</taxon>
        <taxon>Burkholderiales</taxon>
        <taxon>Burkholderiaceae</taxon>
        <taxon>Caballeronia</taxon>
    </lineage>
</organism>
<dbReference type="Proteomes" id="UP000054770">
    <property type="component" value="Unassembled WGS sequence"/>
</dbReference>
<comment type="caution">
    <text evidence="3">The sequence shown here is derived from an EMBL/GenBank/DDBJ whole genome shotgun (WGS) entry which is preliminary data.</text>
</comment>
<name>A0A158L2Z8_9BURK</name>
<dbReference type="InterPro" id="IPR036397">
    <property type="entry name" value="RNaseH_sf"/>
</dbReference>
<evidence type="ECO:0000313" key="3">
    <source>
        <dbReference type="EMBL" id="SAL87220.1"/>
    </source>
</evidence>
<gene>
    <name evidence="3" type="ORF">AWB68_08323</name>
</gene>
<dbReference type="NCBIfam" id="NF033545">
    <property type="entry name" value="transpos_IS630"/>
    <property type="match status" value="1"/>
</dbReference>
<protein>
    <submittedName>
        <fullName evidence="3">Helix-turn-helix, type 11 domain-containing protein</fullName>
    </submittedName>
</protein>
<keyword evidence="4" id="KW-1185">Reference proteome</keyword>
<dbReference type="Pfam" id="PF13358">
    <property type="entry name" value="DDE_3"/>
    <property type="match status" value="1"/>
</dbReference>
<evidence type="ECO:0000259" key="1">
    <source>
        <dbReference type="Pfam" id="PF13358"/>
    </source>
</evidence>